<reference evidence="3" key="1">
    <citation type="submission" date="2021-02" db="EMBL/GenBank/DDBJ databases">
        <authorList>
            <person name="Dougan E. K."/>
            <person name="Rhodes N."/>
            <person name="Thang M."/>
            <person name="Chan C."/>
        </authorList>
    </citation>
    <scope>NUCLEOTIDE SEQUENCE</scope>
</reference>
<dbReference type="PANTHER" id="PTHR21228">
    <property type="entry name" value="FAST LEU-RICH DOMAIN-CONTAINING"/>
    <property type="match status" value="1"/>
</dbReference>
<dbReference type="SUPFAM" id="SSF48371">
    <property type="entry name" value="ARM repeat"/>
    <property type="match status" value="1"/>
</dbReference>
<evidence type="ECO:0000313" key="3">
    <source>
        <dbReference type="EMBL" id="CAE8650069.1"/>
    </source>
</evidence>
<sequence>MATACAARCTARASCASLGAMPLQRSAIWRSGIAARTLSTLVAAPDRRSSGAGLYRSESLQHRPNRAMQVTRRTYLDSVDRSVTVQSMKDPLEVLDFMEKNSDSDTRTHEAALRALGRLSVGARYQDVVSDARFHAILSALASRLDDCNAKTLSMIADASARFRISTPELSDLAQRLAEVITRREDAFNPRNLASVAIALSVRGVRDVATVEFIRNEAIKLMDDLEPTQCVMLLEAFRRWGVFDRQLVDMIVERMSDEVDRFTARDLVDALAVISRLGLARGFLLRRLCTLAFENLRQFTPRELAKMSYALAKLRFLAQSNVDEIVDAVTPDLHKLVGSQVSELLYALAMVDARHQVDLARNLIAQYTDSPGGVSKMSGGSLIDFAWALCALELVDEHKAVFKAALGETFNRSPPQNRVPLMKLFDVMCCLELEHKDLGIAVPATWKAACDDADRFEMDRLDTSRLHNEIVMRFDSLRGAAHGMRWQLRMQRNQNCGPYRVDMLDEDTKIAMDVEIISWPTSRHLKHRLLKDMGYKMLRLEYWDWRRARTEEDQNIFLEREITRLLEASPLDRQ</sequence>
<dbReference type="InterPro" id="IPR058917">
    <property type="entry name" value="RESC6_dom"/>
</dbReference>
<dbReference type="EMBL" id="CAJNNW010008470">
    <property type="protein sequence ID" value="CAE8650069.1"/>
    <property type="molecule type" value="Genomic_DNA"/>
</dbReference>
<dbReference type="GO" id="GO:0005759">
    <property type="term" value="C:mitochondrial matrix"/>
    <property type="evidence" value="ECO:0007669"/>
    <property type="project" value="TreeGrafter"/>
</dbReference>
<dbReference type="PANTHER" id="PTHR21228:SF40">
    <property type="entry name" value="LD45607P"/>
    <property type="match status" value="1"/>
</dbReference>
<dbReference type="GO" id="GO:0003723">
    <property type="term" value="F:RNA binding"/>
    <property type="evidence" value="ECO:0007669"/>
    <property type="project" value="TreeGrafter"/>
</dbReference>
<protein>
    <recommendedName>
        <fullName evidence="5">RAP domain-containing protein</fullName>
    </recommendedName>
</protein>
<dbReference type="Proteomes" id="UP000626109">
    <property type="component" value="Unassembled WGS sequence"/>
</dbReference>
<evidence type="ECO:0000259" key="1">
    <source>
        <dbReference type="Pfam" id="PF08373"/>
    </source>
</evidence>
<comment type="caution">
    <text evidence="3">The sequence shown here is derived from an EMBL/GenBank/DDBJ whole genome shotgun (WGS) entry which is preliminary data.</text>
</comment>
<dbReference type="InterPro" id="IPR013584">
    <property type="entry name" value="RAP"/>
</dbReference>
<dbReference type="GO" id="GO:0000963">
    <property type="term" value="P:mitochondrial RNA processing"/>
    <property type="evidence" value="ECO:0007669"/>
    <property type="project" value="TreeGrafter"/>
</dbReference>
<dbReference type="Pfam" id="PF26188">
    <property type="entry name" value="RESC6"/>
    <property type="match status" value="1"/>
</dbReference>
<feature type="domain" description="RNA-editing substrate-binding complex 6 protein" evidence="2">
    <location>
        <begin position="133"/>
        <end position="356"/>
    </location>
</feature>
<gene>
    <name evidence="3" type="ORF">PGLA2088_LOCUS7968</name>
</gene>
<accession>A0A813IIU4</accession>
<organism evidence="3 4">
    <name type="scientific">Polarella glacialis</name>
    <name type="common">Dinoflagellate</name>
    <dbReference type="NCBI Taxonomy" id="89957"/>
    <lineage>
        <taxon>Eukaryota</taxon>
        <taxon>Sar</taxon>
        <taxon>Alveolata</taxon>
        <taxon>Dinophyceae</taxon>
        <taxon>Suessiales</taxon>
        <taxon>Suessiaceae</taxon>
        <taxon>Polarella</taxon>
    </lineage>
</organism>
<name>A0A813IIU4_POLGL</name>
<dbReference type="AlphaFoldDB" id="A0A813IIU4"/>
<dbReference type="InterPro" id="IPR016024">
    <property type="entry name" value="ARM-type_fold"/>
</dbReference>
<dbReference type="InterPro" id="IPR050870">
    <property type="entry name" value="FAST_kinase"/>
</dbReference>
<dbReference type="GO" id="GO:0035770">
    <property type="term" value="C:ribonucleoprotein granule"/>
    <property type="evidence" value="ECO:0007669"/>
    <property type="project" value="TreeGrafter"/>
</dbReference>
<proteinExistence type="predicted"/>
<evidence type="ECO:0000313" key="4">
    <source>
        <dbReference type="Proteomes" id="UP000626109"/>
    </source>
</evidence>
<feature type="domain" description="RAP" evidence="1">
    <location>
        <begin position="522"/>
        <end position="559"/>
    </location>
</feature>
<evidence type="ECO:0000259" key="2">
    <source>
        <dbReference type="Pfam" id="PF26188"/>
    </source>
</evidence>
<dbReference type="Pfam" id="PF08373">
    <property type="entry name" value="RAP"/>
    <property type="match status" value="1"/>
</dbReference>
<dbReference type="GO" id="GO:0044528">
    <property type="term" value="P:regulation of mitochondrial mRNA stability"/>
    <property type="evidence" value="ECO:0007669"/>
    <property type="project" value="TreeGrafter"/>
</dbReference>
<evidence type="ECO:0008006" key="5">
    <source>
        <dbReference type="Google" id="ProtNLM"/>
    </source>
</evidence>